<dbReference type="Pfam" id="PF23760">
    <property type="entry name" value="Beta-prop_DCAF12"/>
    <property type="match status" value="1"/>
</dbReference>
<evidence type="ECO:0000259" key="6">
    <source>
        <dbReference type="Pfam" id="PF23760"/>
    </source>
</evidence>
<dbReference type="InterPro" id="IPR036322">
    <property type="entry name" value="WD40_repeat_dom_sf"/>
</dbReference>
<proteinExistence type="predicted"/>
<dbReference type="Proteomes" id="UP000449547">
    <property type="component" value="Unassembled WGS sequence"/>
</dbReference>
<evidence type="ECO:0000313" key="8">
    <source>
        <dbReference type="Proteomes" id="UP000449547"/>
    </source>
</evidence>
<keyword evidence="1 4" id="KW-0853">WD repeat</keyword>
<organism evidence="7 8">
    <name type="scientific">Diutina rugosa</name>
    <name type="common">Yeast</name>
    <name type="synonym">Candida rugosa</name>
    <dbReference type="NCBI Taxonomy" id="5481"/>
    <lineage>
        <taxon>Eukaryota</taxon>
        <taxon>Fungi</taxon>
        <taxon>Dikarya</taxon>
        <taxon>Ascomycota</taxon>
        <taxon>Saccharomycotina</taxon>
        <taxon>Pichiomycetes</taxon>
        <taxon>Debaryomycetaceae</taxon>
        <taxon>Diutina</taxon>
    </lineage>
</organism>
<evidence type="ECO:0000313" key="7">
    <source>
        <dbReference type="EMBL" id="KAA8905225.1"/>
    </source>
</evidence>
<dbReference type="RefSeq" id="XP_034013611.1">
    <property type="nucleotide sequence ID" value="XM_034154220.1"/>
</dbReference>
<dbReference type="SMART" id="SM00320">
    <property type="entry name" value="WD40"/>
    <property type="match status" value="6"/>
</dbReference>
<keyword evidence="3" id="KW-0156">Chromatin regulator</keyword>
<feature type="domain" description="Histone-binding protein RBBP4-like N-terminal" evidence="5">
    <location>
        <begin position="33"/>
        <end position="99"/>
    </location>
</feature>
<reference evidence="7 8" key="1">
    <citation type="submission" date="2019-07" db="EMBL/GenBank/DDBJ databases">
        <title>Genome assembly of two rare yeast pathogens: Diutina rugosa and Trichomonascus ciferrii.</title>
        <authorList>
            <person name="Mixao V."/>
            <person name="Saus E."/>
            <person name="Hansen A."/>
            <person name="Lass-Flor C."/>
            <person name="Gabaldon T."/>
        </authorList>
    </citation>
    <scope>NUCLEOTIDE SEQUENCE [LARGE SCALE GENOMIC DNA]</scope>
    <source>
        <strain evidence="7 8">CBS 613</strain>
    </source>
</reference>
<feature type="domain" description="DDB1- and CUL4-associated factor 12 beta-propeller" evidence="6">
    <location>
        <begin position="263"/>
        <end position="365"/>
    </location>
</feature>
<dbReference type="VEuPathDB" id="FungiDB:DIURU_001653"/>
<dbReference type="InterPro" id="IPR001680">
    <property type="entry name" value="WD40_rpt"/>
</dbReference>
<evidence type="ECO:0000256" key="2">
    <source>
        <dbReference type="ARBA" id="ARBA00022737"/>
    </source>
</evidence>
<evidence type="ECO:0000256" key="4">
    <source>
        <dbReference type="PROSITE-ProRule" id="PRU00221"/>
    </source>
</evidence>
<feature type="repeat" description="WD" evidence="4">
    <location>
        <begin position="326"/>
        <end position="368"/>
    </location>
</feature>
<sequence length="408" mass="45830">MTTEIEKIPPASPIYVDTVEDEDTSVDLNTEVRYRTWKKNAPYLYDYCSTVGLVWPSLTIEFLPDVRTLPEGTYQRLLYGTFTNHAAQDQMILGQAFLPTANPTADNIVYNPDKQEYEMKLSQSSAFKTIHHINHFGDVNRARYMPQNPDVIASANHLGQISIFERTKLPMRQAEGEIRSHASFIPTNAVEGEIFAIDWNAAKEGELISGDANGNLYLYDITSFTSEKSIISEKQSNYMNIGINDIQFMPQHHSLIVIADEGGTVSIYDTRQKKIVLAHQYETSGINSVSANPSIAHCIAGGSSDGAVAVYDLRRFGQSDPPLYKSQHHADSITQLKWHPHHSNVVGSSSRDRSVRLFDVASKSLLFSHEGHMYGVNDFDWSYHDEWLLASVGDDNALQIWRPSLSKL</sequence>
<evidence type="ECO:0000256" key="1">
    <source>
        <dbReference type="ARBA" id="ARBA00022574"/>
    </source>
</evidence>
<dbReference type="PROSITE" id="PS50082">
    <property type="entry name" value="WD_REPEATS_2"/>
    <property type="match status" value="1"/>
</dbReference>
<dbReference type="OMA" id="MPQNPDV"/>
<accession>A0A642UTW7</accession>
<dbReference type="InterPro" id="IPR015943">
    <property type="entry name" value="WD40/YVTN_repeat-like_dom_sf"/>
</dbReference>
<dbReference type="EMBL" id="SWFT01000050">
    <property type="protein sequence ID" value="KAA8905225.1"/>
    <property type="molecule type" value="Genomic_DNA"/>
</dbReference>
<dbReference type="InterPro" id="IPR050459">
    <property type="entry name" value="WD_repeat_RBAP46/RBAP48/MSI1"/>
</dbReference>
<dbReference type="Gene3D" id="2.130.10.10">
    <property type="entry name" value="YVTN repeat-like/Quinoprotein amine dehydrogenase"/>
    <property type="match status" value="1"/>
</dbReference>
<evidence type="ECO:0000259" key="5">
    <source>
        <dbReference type="Pfam" id="PF12265"/>
    </source>
</evidence>
<gene>
    <name evidence="7" type="ORF">DIURU_001653</name>
</gene>
<dbReference type="Pfam" id="PF12265">
    <property type="entry name" value="CAF1C_H4-bd"/>
    <property type="match status" value="1"/>
</dbReference>
<name>A0A642UTW7_DIURU</name>
<keyword evidence="8" id="KW-1185">Reference proteome</keyword>
<dbReference type="PANTHER" id="PTHR22850">
    <property type="entry name" value="WD40 REPEAT FAMILY"/>
    <property type="match status" value="1"/>
</dbReference>
<dbReference type="SUPFAM" id="SSF50978">
    <property type="entry name" value="WD40 repeat-like"/>
    <property type="match status" value="1"/>
</dbReference>
<evidence type="ECO:0000256" key="3">
    <source>
        <dbReference type="ARBA" id="ARBA00022853"/>
    </source>
</evidence>
<comment type="caution">
    <text evidence="7">The sequence shown here is derived from an EMBL/GenBank/DDBJ whole genome shotgun (WGS) entry which is preliminary data.</text>
</comment>
<dbReference type="InterPro" id="IPR022052">
    <property type="entry name" value="Histone-bd_RBBP4-like_N"/>
</dbReference>
<dbReference type="GO" id="GO:0006325">
    <property type="term" value="P:chromatin organization"/>
    <property type="evidence" value="ECO:0007669"/>
    <property type="project" value="UniProtKB-KW"/>
</dbReference>
<dbReference type="GeneID" id="54780306"/>
<dbReference type="InterPro" id="IPR056151">
    <property type="entry name" value="Beta-prop_DCAF12"/>
</dbReference>
<keyword evidence="2" id="KW-0677">Repeat</keyword>
<dbReference type="OrthoDB" id="427795at2759"/>
<protein>
    <submittedName>
        <fullName evidence="7">Uncharacterized protein</fullName>
    </submittedName>
</protein>
<dbReference type="AlphaFoldDB" id="A0A642UTW7"/>